<dbReference type="PROSITE" id="PS50305">
    <property type="entry name" value="SIRTUIN"/>
    <property type="match status" value="1"/>
</dbReference>
<dbReference type="InterPro" id="IPR050134">
    <property type="entry name" value="NAD-dep_sirtuin_deacylases"/>
</dbReference>
<dbReference type="Gene3D" id="3.30.1600.10">
    <property type="entry name" value="SIR2/SIRT2 'Small Domain"/>
    <property type="match status" value="1"/>
</dbReference>
<evidence type="ECO:0000259" key="5">
    <source>
        <dbReference type="PROSITE" id="PS50305"/>
    </source>
</evidence>
<keyword evidence="7" id="KW-1185">Reference proteome</keyword>
<keyword evidence="2" id="KW-0808">Transferase</keyword>
<dbReference type="OrthoDB" id="9800582at2"/>
<dbReference type="PANTHER" id="PTHR11085:SF10">
    <property type="entry name" value="NAD-DEPENDENT PROTEIN DEACYLASE SIRTUIN-5, MITOCHONDRIAL-RELATED"/>
    <property type="match status" value="1"/>
</dbReference>
<proteinExistence type="predicted"/>
<feature type="active site" description="Proton acceptor" evidence="4">
    <location>
        <position position="110"/>
    </location>
</feature>
<dbReference type="Gene3D" id="3.40.50.1220">
    <property type="entry name" value="TPP-binding domain"/>
    <property type="match status" value="1"/>
</dbReference>
<evidence type="ECO:0000256" key="1">
    <source>
        <dbReference type="ARBA" id="ARBA00012928"/>
    </source>
</evidence>
<evidence type="ECO:0000256" key="3">
    <source>
        <dbReference type="ARBA" id="ARBA00023027"/>
    </source>
</evidence>
<dbReference type="InterPro" id="IPR026591">
    <property type="entry name" value="Sirtuin_cat_small_dom_sf"/>
</dbReference>
<dbReference type="GO" id="GO:0046872">
    <property type="term" value="F:metal ion binding"/>
    <property type="evidence" value="ECO:0007669"/>
    <property type="project" value="UniProtKB-KW"/>
</dbReference>
<evidence type="ECO:0000256" key="4">
    <source>
        <dbReference type="PROSITE-ProRule" id="PRU00236"/>
    </source>
</evidence>
<dbReference type="RefSeq" id="WP_094690283.1">
    <property type="nucleotide sequence ID" value="NZ_JACBYZ010000001.1"/>
</dbReference>
<feature type="binding site" evidence="4">
    <location>
        <position position="157"/>
    </location>
    <ligand>
        <name>Zn(2+)</name>
        <dbReference type="ChEBI" id="CHEBI:29105"/>
    </ligand>
</feature>
<comment type="caution">
    <text evidence="6">The sequence shown here is derived from an EMBL/GenBank/DDBJ whole genome shotgun (WGS) entry which is preliminary data.</text>
</comment>
<evidence type="ECO:0000313" key="6">
    <source>
        <dbReference type="EMBL" id="OZG55228.1"/>
    </source>
</evidence>
<dbReference type="AlphaFoldDB" id="A0A261F824"/>
<dbReference type="SUPFAM" id="SSF52467">
    <property type="entry name" value="DHS-like NAD/FAD-binding domain"/>
    <property type="match status" value="1"/>
</dbReference>
<dbReference type="CDD" id="cd01407">
    <property type="entry name" value="SIR2-fam"/>
    <property type="match status" value="1"/>
</dbReference>
<reference evidence="6 7" key="1">
    <citation type="journal article" date="2017" name="BMC Genomics">
        <title>Comparative genomic and phylogenomic analyses of the Bifidobacteriaceae family.</title>
        <authorList>
            <person name="Lugli G.A."/>
            <person name="Milani C."/>
            <person name="Turroni F."/>
            <person name="Duranti S."/>
            <person name="Mancabelli L."/>
            <person name="Mangifesta M."/>
            <person name="Ferrario C."/>
            <person name="Modesto M."/>
            <person name="Mattarelli P."/>
            <person name="Jiri K."/>
            <person name="van Sinderen D."/>
            <person name="Ventura M."/>
        </authorList>
    </citation>
    <scope>NUCLEOTIDE SEQUENCE [LARGE SCALE GENOMIC DNA]</scope>
    <source>
        <strain evidence="6 7">LMG 21773</strain>
    </source>
</reference>
<dbReference type="EMBL" id="MWWU01000004">
    <property type="protein sequence ID" value="OZG55228.1"/>
    <property type="molecule type" value="Genomic_DNA"/>
</dbReference>
<dbReference type="PANTHER" id="PTHR11085">
    <property type="entry name" value="NAD-DEPENDENT PROTEIN DEACYLASE SIRTUIN-5, MITOCHONDRIAL-RELATED"/>
    <property type="match status" value="1"/>
</dbReference>
<feature type="domain" description="Deacetylase sirtuin-type" evidence="5">
    <location>
        <begin position="1"/>
        <end position="254"/>
    </location>
</feature>
<dbReference type="Proteomes" id="UP000228976">
    <property type="component" value="Unassembled WGS sequence"/>
</dbReference>
<feature type="binding site" evidence="4">
    <location>
        <position position="142"/>
    </location>
    <ligand>
        <name>Zn(2+)</name>
        <dbReference type="ChEBI" id="CHEBI:29105"/>
    </ligand>
</feature>
<feature type="binding site" evidence="4">
    <location>
        <position position="118"/>
    </location>
    <ligand>
        <name>Zn(2+)</name>
        <dbReference type="ChEBI" id="CHEBI:29105"/>
    </ligand>
</feature>
<dbReference type="Pfam" id="PF02146">
    <property type="entry name" value="SIR2"/>
    <property type="match status" value="1"/>
</dbReference>
<accession>A0A261F824</accession>
<protein>
    <recommendedName>
        <fullName evidence="1">protein acetyllysine N-acetyltransferase</fullName>
        <ecNumber evidence="1">2.3.1.286</ecNumber>
    </recommendedName>
</protein>
<dbReference type="InterPro" id="IPR003000">
    <property type="entry name" value="Sirtuin"/>
</dbReference>
<dbReference type="InterPro" id="IPR029035">
    <property type="entry name" value="DHS-like_NAD/FAD-binding_dom"/>
</dbReference>
<feature type="binding site" evidence="4">
    <location>
        <position position="121"/>
    </location>
    <ligand>
        <name>Zn(2+)</name>
        <dbReference type="ChEBI" id="CHEBI:29105"/>
    </ligand>
</feature>
<organism evidence="6 7">
    <name type="scientific">Aeriscardovia aeriphila</name>
    <dbReference type="NCBI Taxonomy" id="218139"/>
    <lineage>
        <taxon>Bacteria</taxon>
        <taxon>Bacillati</taxon>
        <taxon>Actinomycetota</taxon>
        <taxon>Actinomycetes</taxon>
        <taxon>Bifidobacteriales</taxon>
        <taxon>Bifidobacteriaceae</taxon>
        <taxon>Aeriscardovia</taxon>
    </lineage>
</organism>
<dbReference type="GO" id="GO:0070403">
    <property type="term" value="F:NAD+ binding"/>
    <property type="evidence" value="ECO:0007669"/>
    <property type="project" value="InterPro"/>
</dbReference>
<name>A0A261F824_9BIFI</name>
<evidence type="ECO:0000313" key="7">
    <source>
        <dbReference type="Proteomes" id="UP000228976"/>
    </source>
</evidence>
<dbReference type="GO" id="GO:0017136">
    <property type="term" value="F:histone deacetylase activity, NAD-dependent"/>
    <property type="evidence" value="ECO:0007669"/>
    <property type="project" value="TreeGrafter"/>
</dbReference>
<dbReference type="EC" id="2.3.1.286" evidence="1"/>
<keyword evidence="4" id="KW-0479">Metal-binding</keyword>
<evidence type="ECO:0000256" key="2">
    <source>
        <dbReference type="ARBA" id="ARBA00022679"/>
    </source>
</evidence>
<dbReference type="InterPro" id="IPR026590">
    <property type="entry name" value="Ssirtuin_cat_dom"/>
</dbReference>
<sequence>MKRKIAILTGAGISTSAGIPDFRGPQGVWTKHPDQMKVYDIDSFLSSTADREYSWRWQKESPVWNAQPGVAHKALVELEKAGMLSVLATQNFDGLHEKAGNSEDLVVNLHGTIATSHCMRCGKEYQTADIMARLDEEPDPRCHKPLPDDGEITNRQCHGIIKTDVTYFGEALPQGAFEKALNLTLQSDELWVIGSTLEVTPAALLVPYAHQSGIPITIMNLGSTMYDSLAQRLIHEPIQNALPKLVHATIAAAE</sequence>
<gene>
    <name evidence="6" type="ORF">AEAE_1206</name>
</gene>
<keyword evidence="3" id="KW-0520">NAD</keyword>
<keyword evidence="4" id="KW-0862">Zinc</keyword>